<dbReference type="Proteomes" id="UP001501788">
    <property type="component" value="Unassembled WGS sequence"/>
</dbReference>
<dbReference type="Pfam" id="PF00892">
    <property type="entry name" value="EamA"/>
    <property type="match status" value="1"/>
</dbReference>
<evidence type="ECO:0000256" key="1">
    <source>
        <dbReference type="ARBA" id="ARBA00004141"/>
    </source>
</evidence>
<evidence type="ECO:0000256" key="2">
    <source>
        <dbReference type="ARBA" id="ARBA00007362"/>
    </source>
</evidence>
<evidence type="ECO:0000256" key="6">
    <source>
        <dbReference type="SAM" id="Phobius"/>
    </source>
</evidence>
<evidence type="ECO:0000313" key="8">
    <source>
        <dbReference type="EMBL" id="GAA4421813.1"/>
    </source>
</evidence>
<comment type="subcellular location">
    <subcellularLocation>
        <location evidence="1">Membrane</location>
        <topology evidence="1">Multi-pass membrane protein</topology>
    </subcellularLocation>
</comment>
<comment type="caution">
    <text evidence="8">The sequence shown here is derived from an EMBL/GenBank/DDBJ whole genome shotgun (WGS) entry which is preliminary data.</text>
</comment>
<reference evidence="9" key="1">
    <citation type="journal article" date="2019" name="Int. J. Syst. Evol. Microbiol.">
        <title>The Global Catalogue of Microorganisms (GCM) 10K type strain sequencing project: providing services to taxonomists for standard genome sequencing and annotation.</title>
        <authorList>
            <consortium name="The Broad Institute Genomics Platform"/>
            <consortium name="The Broad Institute Genome Sequencing Center for Infectious Disease"/>
            <person name="Wu L."/>
            <person name="Ma J."/>
        </authorList>
    </citation>
    <scope>NUCLEOTIDE SEQUENCE [LARGE SCALE GENOMIC DNA]</scope>
    <source>
        <strain evidence="9">JCM 31890</strain>
    </source>
</reference>
<keyword evidence="9" id="KW-1185">Reference proteome</keyword>
<dbReference type="RefSeq" id="WP_345062124.1">
    <property type="nucleotide sequence ID" value="NZ_BAABEX010000007.1"/>
</dbReference>
<gene>
    <name evidence="8" type="ORF">GCM10023090_11730</name>
</gene>
<feature type="transmembrane region" description="Helical" evidence="6">
    <location>
        <begin position="52"/>
        <end position="72"/>
    </location>
</feature>
<evidence type="ECO:0000256" key="3">
    <source>
        <dbReference type="ARBA" id="ARBA00022692"/>
    </source>
</evidence>
<feature type="domain" description="EamA" evidence="7">
    <location>
        <begin position="23"/>
        <end position="151"/>
    </location>
</feature>
<dbReference type="InterPro" id="IPR037185">
    <property type="entry name" value="EmrE-like"/>
</dbReference>
<accession>A0ABP8L351</accession>
<evidence type="ECO:0000313" key="9">
    <source>
        <dbReference type="Proteomes" id="UP001501788"/>
    </source>
</evidence>
<keyword evidence="4 6" id="KW-1133">Transmembrane helix</keyword>
<sequence length="318" mass="32943">MSGRTDIYVPALDAAAARRWAVGIACGLLAGALWGLVFVAPRMLPGVPSVDLTAGRFVSYGAMAALVMLLGLRTRRLPNGREALAALGLSVLGFTGYYLLLVLAVRDAGTEMPALIIGTIPVWVMLMGKPQGLRWAALLPGLVLTVAGLALMAGGRSGAPSVDGAHWGRGIALSVAALACWTAFAVLNAAWLRRNPQVSATDWANWLGVATGVGGLLLWSVAGSAPAQLSALLQGPLGVGFVVLALALGIGSSWLATILWNIASQRLSASLCGQLIVSETLFALVYSFLWDGQWPTLAQAAAALLFTLGILASIKAHR</sequence>
<organism evidence="8 9">
    <name type="scientific">Acidovorax lacteus</name>
    <dbReference type="NCBI Taxonomy" id="1924988"/>
    <lineage>
        <taxon>Bacteria</taxon>
        <taxon>Pseudomonadati</taxon>
        <taxon>Pseudomonadota</taxon>
        <taxon>Betaproteobacteria</taxon>
        <taxon>Burkholderiales</taxon>
        <taxon>Comamonadaceae</taxon>
        <taxon>Acidovorax</taxon>
    </lineage>
</organism>
<dbReference type="SUPFAM" id="SSF103481">
    <property type="entry name" value="Multidrug resistance efflux transporter EmrE"/>
    <property type="match status" value="2"/>
</dbReference>
<dbReference type="InterPro" id="IPR000620">
    <property type="entry name" value="EamA_dom"/>
</dbReference>
<evidence type="ECO:0000256" key="5">
    <source>
        <dbReference type="ARBA" id="ARBA00023136"/>
    </source>
</evidence>
<comment type="similarity">
    <text evidence="2">Belongs to the EamA transporter family.</text>
</comment>
<evidence type="ECO:0000259" key="7">
    <source>
        <dbReference type="Pfam" id="PF00892"/>
    </source>
</evidence>
<feature type="transmembrane region" description="Helical" evidence="6">
    <location>
        <begin position="167"/>
        <end position="191"/>
    </location>
</feature>
<dbReference type="InterPro" id="IPR050638">
    <property type="entry name" value="AA-Vitamin_Transporters"/>
</dbReference>
<feature type="transmembrane region" description="Helical" evidence="6">
    <location>
        <begin position="20"/>
        <end position="40"/>
    </location>
</feature>
<dbReference type="PANTHER" id="PTHR32322:SF2">
    <property type="entry name" value="EAMA DOMAIN-CONTAINING PROTEIN"/>
    <property type="match status" value="1"/>
</dbReference>
<keyword evidence="5 6" id="KW-0472">Membrane</keyword>
<feature type="transmembrane region" description="Helical" evidence="6">
    <location>
        <begin position="237"/>
        <end position="259"/>
    </location>
</feature>
<feature type="transmembrane region" description="Helical" evidence="6">
    <location>
        <begin position="112"/>
        <end position="128"/>
    </location>
</feature>
<keyword evidence="3 6" id="KW-0812">Transmembrane</keyword>
<evidence type="ECO:0000256" key="4">
    <source>
        <dbReference type="ARBA" id="ARBA00022989"/>
    </source>
</evidence>
<dbReference type="EMBL" id="BAABEX010000007">
    <property type="protein sequence ID" value="GAA4421813.1"/>
    <property type="molecule type" value="Genomic_DNA"/>
</dbReference>
<feature type="transmembrane region" description="Helical" evidence="6">
    <location>
        <begin position="84"/>
        <end position="106"/>
    </location>
</feature>
<feature type="transmembrane region" description="Helical" evidence="6">
    <location>
        <begin position="135"/>
        <end position="155"/>
    </location>
</feature>
<protein>
    <submittedName>
        <fullName evidence="8">DMT family transporter</fullName>
    </submittedName>
</protein>
<name>A0ABP8L351_9BURK</name>
<feature type="transmembrane region" description="Helical" evidence="6">
    <location>
        <begin position="271"/>
        <end position="290"/>
    </location>
</feature>
<proteinExistence type="inferred from homology"/>
<feature type="transmembrane region" description="Helical" evidence="6">
    <location>
        <begin position="203"/>
        <end position="225"/>
    </location>
</feature>
<dbReference type="PANTHER" id="PTHR32322">
    <property type="entry name" value="INNER MEMBRANE TRANSPORTER"/>
    <property type="match status" value="1"/>
</dbReference>
<feature type="transmembrane region" description="Helical" evidence="6">
    <location>
        <begin position="296"/>
        <end position="314"/>
    </location>
</feature>